<evidence type="ECO:0000313" key="1">
    <source>
        <dbReference type="EMBL" id="ACL56750.1"/>
    </source>
</evidence>
<protein>
    <recommendedName>
        <fullName evidence="3">Cellulose biosynthesis protein BcsS</fullName>
    </recommendedName>
</protein>
<dbReference type="EMBL" id="CP001349">
    <property type="protein sequence ID" value="ACL56750.1"/>
    <property type="molecule type" value="Genomic_DNA"/>
</dbReference>
<dbReference type="RefSeq" id="WP_015928442.1">
    <property type="nucleotide sequence ID" value="NC_011894.1"/>
</dbReference>
<dbReference type="AlphaFoldDB" id="B8IR48"/>
<proteinExistence type="predicted"/>
<evidence type="ECO:0000313" key="2">
    <source>
        <dbReference type="Proteomes" id="UP000008207"/>
    </source>
</evidence>
<dbReference type="eggNOG" id="COG3637">
    <property type="taxonomic scope" value="Bacteria"/>
</dbReference>
<name>B8IR48_METNO</name>
<reference evidence="1 2" key="1">
    <citation type="submission" date="2009-01" db="EMBL/GenBank/DDBJ databases">
        <title>Complete sequence of chromosome of Methylobacterium nodulans ORS 2060.</title>
        <authorList>
            <consortium name="US DOE Joint Genome Institute"/>
            <person name="Lucas S."/>
            <person name="Copeland A."/>
            <person name="Lapidus A."/>
            <person name="Glavina del Rio T."/>
            <person name="Dalin E."/>
            <person name="Tice H."/>
            <person name="Bruce D."/>
            <person name="Goodwin L."/>
            <person name="Pitluck S."/>
            <person name="Sims D."/>
            <person name="Brettin T."/>
            <person name="Detter J.C."/>
            <person name="Han C."/>
            <person name="Larimer F."/>
            <person name="Land M."/>
            <person name="Hauser L."/>
            <person name="Kyrpides N."/>
            <person name="Ivanova N."/>
            <person name="Marx C.J."/>
            <person name="Richardson P."/>
        </authorList>
    </citation>
    <scope>NUCLEOTIDE SEQUENCE [LARGE SCALE GENOMIC DNA]</scope>
    <source>
        <strain evidence="2">LMG 21967 / CNCM I-2342 / ORS 2060</strain>
    </source>
</reference>
<accession>B8IR48</accession>
<organism evidence="1 2">
    <name type="scientific">Methylobacterium nodulans (strain LMG 21967 / CNCM I-2342 / ORS 2060)</name>
    <dbReference type="NCBI Taxonomy" id="460265"/>
    <lineage>
        <taxon>Bacteria</taxon>
        <taxon>Pseudomonadati</taxon>
        <taxon>Pseudomonadota</taxon>
        <taxon>Alphaproteobacteria</taxon>
        <taxon>Hyphomicrobiales</taxon>
        <taxon>Methylobacteriaceae</taxon>
        <taxon>Methylobacterium</taxon>
    </lineage>
</organism>
<dbReference type="Pfam" id="PF17036">
    <property type="entry name" value="CBP_BcsS"/>
    <property type="match status" value="1"/>
</dbReference>
<dbReference type="InterPro" id="IPR031485">
    <property type="entry name" value="CBP_BcsS"/>
</dbReference>
<dbReference type="KEGG" id="mno:Mnod_1760"/>
<dbReference type="Proteomes" id="UP000008207">
    <property type="component" value="Chromosome"/>
</dbReference>
<sequence>MLPGGVAAAWAGPARADQRAEARAVLFGSLDAGASTFVNGGAKFAPGGLAGDGFVLLGSLGYGLRSERDRDDPEARAGIRPPRVLRHTVLGSALGGWQWQRDWGVAAVFAGPELSFEVLGGSGLARLPAPRLGLRLHAEIWARPSEATLLTVTAIAGTARGDAWSRISWGWRAWSSYLGPEAALYADRTGYRKWSLGLHLTDFTLAQVSGRISAGWLYEERIQRPGLYLSASLWMPL</sequence>
<dbReference type="HOGENOM" id="CLU_1119157_0_0_5"/>
<evidence type="ECO:0008006" key="3">
    <source>
        <dbReference type="Google" id="ProtNLM"/>
    </source>
</evidence>
<gene>
    <name evidence="1" type="ordered locus">Mnod_1760</name>
</gene>
<keyword evidence="2" id="KW-1185">Reference proteome</keyword>